<accession>A0AC34PUL6</accession>
<organism evidence="1 2">
    <name type="scientific">Panagrolaimus sp. JU765</name>
    <dbReference type="NCBI Taxonomy" id="591449"/>
    <lineage>
        <taxon>Eukaryota</taxon>
        <taxon>Metazoa</taxon>
        <taxon>Ecdysozoa</taxon>
        <taxon>Nematoda</taxon>
        <taxon>Chromadorea</taxon>
        <taxon>Rhabditida</taxon>
        <taxon>Tylenchina</taxon>
        <taxon>Panagrolaimomorpha</taxon>
        <taxon>Panagrolaimoidea</taxon>
        <taxon>Panagrolaimidae</taxon>
        <taxon>Panagrolaimus</taxon>
    </lineage>
</organism>
<evidence type="ECO:0000313" key="2">
    <source>
        <dbReference type="WBParaSite" id="JU765_v2.g10133.t1"/>
    </source>
</evidence>
<reference evidence="2" key="1">
    <citation type="submission" date="2022-11" db="UniProtKB">
        <authorList>
            <consortium name="WormBaseParasite"/>
        </authorList>
    </citation>
    <scope>IDENTIFICATION</scope>
</reference>
<dbReference type="WBParaSite" id="JU765_v2.g10133.t1">
    <property type="protein sequence ID" value="JU765_v2.g10133.t1"/>
    <property type="gene ID" value="JU765_v2.g10133"/>
</dbReference>
<sequence length="182" mass="20880">MLVWIVLSLFSLGHFAEAKRSNATLKALWNLEKMSECRLGYTALDYNDYGCWCGVGGEGKPIDGIDECCMLHDHCYDKAVDTKMCFDVPFEYVEDYSWMCNVTGKHSEPICSDDQNTCKSALCWCDQMVVDCWGQYPKPPFKKSCSRSNRSSSKPNVQTQSFLVQIWVSTVEHLRKVFDFFI</sequence>
<dbReference type="Proteomes" id="UP000887576">
    <property type="component" value="Unplaced"/>
</dbReference>
<protein>
    <submittedName>
        <fullName evidence="2">Phospholipase A2</fullName>
    </submittedName>
</protein>
<name>A0AC34PUL6_9BILA</name>
<proteinExistence type="predicted"/>
<evidence type="ECO:0000313" key="1">
    <source>
        <dbReference type="Proteomes" id="UP000887576"/>
    </source>
</evidence>